<accession>A0A381ZS15</accession>
<feature type="non-terminal residue" evidence="1">
    <location>
        <position position="1"/>
    </location>
</feature>
<organism evidence="1">
    <name type="scientific">marine metagenome</name>
    <dbReference type="NCBI Taxonomy" id="408172"/>
    <lineage>
        <taxon>unclassified sequences</taxon>
        <taxon>metagenomes</taxon>
        <taxon>ecological metagenomes</taxon>
    </lineage>
</organism>
<gene>
    <name evidence="1" type="ORF">METZ01_LOCUS144441</name>
</gene>
<dbReference type="EMBL" id="UINC01022285">
    <property type="protein sequence ID" value="SVA91587.1"/>
    <property type="molecule type" value="Genomic_DNA"/>
</dbReference>
<sequence>VFPIADLVVGPSNWRLWAVLNLSNLLRSRIRHIGTQVSLGSEPPCGSAAFWEKSAD</sequence>
<proteinExistence type="predicted"/>
<name>A0A381ZS15_9ZZZZ</name>
<evidence type="ECO:0000313" key="1">
    <source>
        <dbReference type="EMBL" id="SVA91587.1"/>
    </source>
</evidence>
<protein>
    <submittedName>
        <fullName evidence="1">Uncharacterized protein</fullName>
    </submittedName>
</protein>
<dbReference type="AlphaFoldDB" id="A0A381ZS15"/>
<reference evidence="1" key="1">
    <citation type="submission" date="2018-05" db="EMBL/GenBank/DDBJ databases">
        <authorList>
            <person name="Lanie J.A."/>
            <person name="Ng W.-L."/>
            <person name="Kazmierczak K.M."/>
            <person name="Andrzejewski T.M."/>
            <person name="Davidsen T.M."/>
            <person name="Wayne K.J."/>
            <person name="Tettelin H."/>
            <person name="Glass J.I."/>
            <person name="Rusch D."/>
            <person name="Podicherti R."/>
            <person name="Tsui H.-C.T."/>
            <person name="Winkler M.E."/>
        </authorList>
    </citation>
    <scope>NUCLEOTIDE SEQUENCE</scope>
</reference>